<evidence type="ECO:0000313" key="2">
    <source>
        <dbReference type="Proteomes" id="UP000703269"/>
    </source>
</evidence>
<comment type="caution">
    <text evidence="1">The sequence shown here is derived from an EMBL/GenBank/DDBJ whole genome shotgun (WGS) entry which is preliminary data.</text>
</comment>
<gene>
    <name evidence="1" type="ORF">PsYK624_170960</name>
</gene>
<accession>A0A9P3LP34</accession>
<dbReference type="AlphaFoldDB" id="A0A9P3LP34"/>
<dbReference type="OrthoDB" id="3270336at2759"/>
<organism evidence="1 2">
    <name type="scientific">Phanerochaete sordida</name>
    <dbReference type="NCBI Taxonomy" id="48140"/>
    <lineage>
        <taxon>Eukaryota</taxon>
        <taxon>Fungi</taxon>
        <taxon>Dikarya</taxon>
        <taxon>Basidiomycota</taxon>
        <taxon>Agaricomycotina</taxon>
        <taxon>Agaricomycetes</taxon>
        <taxon>Polyporales</taxon>
        <taxon>Phanerochaetaceae</taxon>
        <taxon>Phanerochaete</taxon>
    </lineage>
</organism>
<sequence length="336" mass="37588">MAPTIDSSLPSVTPTTVEELKSSVVRTIEEFVARSLTHAEGAATPIASSELVASRDVTFIRHCRITYPAATELLLLHLVLTCEEHPVERVDLWTTALKHGLPFRPLFTADYSQWIIDKHRERILEHETPLLARNPKSPFNYYVAWVRAGERIASYPQFCRLFFYGGLVWRLAILFGGNARVADALASPSGAWIAYERGTVGEPADRLYSEVYDDLADDPLVAVLLGTFEGRLTLWPPPHVVMLSFRWPGSWTASLEGWFLKHVGLLCDRQAGPQGDAHWKNNFARGPSVLRRMGPIRSASELATPVVQEARSSGLFEETLAHELERVEWDPTCSLA</sequence>
<reference evidence="1 2" key="1">
    <citation type="submission" date="2021-08" db="EMBL/GenBank/DDBJ databases">
        <title>Draft Genome Sequence of Phanerochaete sordida strain YK-624.</title>
        <authorList>
            <person name="Mori T."/>
            <person name="Dohra H."/>
            <person name="Suzuki T."/>
            <person name="Kawagishi H."/>
            <person name="Hirai H."/>
        </authorList>
    </citation>
    <scope>NUCLEOTIDE SEQUENCE [LARGE SCALE GENOMIC DNA]</scope>
    <source>
        <strain evidence="1 2">YK-624</strain>
    </source>
</reference>
<name>A0A9P3LP34_9APHY</name>
<dbReference type="Proteomes" id="UP000703269">
    <property type="component" value="Unassembled WGS sequence"/>
</dbReference>
<evidence type="ECO:0000313" key="1">
    <source>
        <dbReference type="EMBL" id="GJF00795.1"/>
    </source>
</evidence>
<proteinExistence type="predicted"/>
<protein>
    <submittedName>
        <fullName evidence="1">Uncharacterized protein</fullName>
    </submittedName>
</protein>
<keyword evidence="2" id="KW-1185">Reference proteome</keyword>
<dbReference type="EMBL" id="BPQB01000203">
    <property type="protein sequence ID" value="GJF00795.1"/>
    <property type="molecule type" value="Genomic_DNA"/>
</dbReference>